<accession>A0A8T0NWJ6</accession>
<keyword evidence="4" id="KW-0804">Transcription</keyword>
<dbReference type="GO" id="GO:0005634">
    <property type="term" value="C:nucleus"/>
    <property type="evidence" value="ECO:0007669"/>
    <property type="project" value="UniProtKB-SubCell"/>
</dbReference>
<keyword evidence="6" id="KW-0175">Coiled coil</keyword>
<keyword evidence="5" id="KW-0539">Nucleus</keyword>
<sequence length="400" mass="44002">MAPWAEKSQPMVSLSTHTHTVAAAALLMMVFILIALEAHQSLWAPTRLGETGFEERRPRPAHALWTAHVTRFVPLFTVSPRETSTPRSLSRVAKLLFFLPGKGTYRYDMCGGAILAELVPERVHRPLTVATLWPAAESGATATASGKRKAADVDDELEAVTDDEEFEAEFQLFVDDDEPSPAASPESSGRRSRVAAPSPAVSGRSVCTSPAPRVNKYRGVRYRRSGRWAAEIRDPRQGRRAWLGTFCTAEEAARAYDREASRIRGKSARLNFPLPDEGQGPRRRQRRSTPAPAIDLNLPAVSDDDTIDADDDSDDARRAAEMGGEAVQSALARIKELIAQGPHGERIVSELKMNGAAGALQYAALIAECSRQMEEIAALRRDLETRERQLVRLVSNVMLR</sequence>
<dbReference type="GO" id="GO:0003700">
    <property type="term" value="F:DNA-binding transcription factor activity"/>
    <property type="evidence" value="ECO:0007669"/>
    <property type="project" value="InterPro"/>
</dbReference>
<dbReference type="Proteomes" id="UP000823388">
    <property type="component" value="Chromosome 9K"/>
</dbReference>
<evidence type="ECO:0000313" key="11">
    <source>
        <dbReference type="Proteomes" id="UP000823388"/>
    </source>
</evidence>
<feature type="transmembrane region" description="Helical" evidence="8">
    <location>
        <begin position="20"/>
        <end position="38"/>
    </location>
</feature>
<organism evidence="10 11">
    <name type="scientific">Panicum virgatum</name>
    <name type="common">Blackwell switchgrass</name>
    <dbReference type="NCBI Taxonomy" id="38727"/>
    <lineage>
        <taxon>Eukaryota</taxon>
        <taxon>Viridiplantae</taxon>
        <taxon>Streptophyta</taxon>
        <taxon>Embryophyta</taxon>
        <taxon>Tracheophyta</taxon>
        <taxon>Spermatophyta</taxon>
        <taxon>Magnoliopsida</taxon>
        <taxon>Liliopsida</taxon>
        <taxon>Poales</taxon>
        <taxon>Poaceae</taxon>
        <taxon>PACMAD clade</taxon>
        <taxon>Panicoideae</taxon>
        <taxon>Panicodae</taxon>
        <taxon>Paniceae</taxon>
        <taxon>Panicinae</taxon>
        <taxon>Panicum</taxon>
        <taxon>Panicum sect. Hiantes</taxon>
    </lineage>
</organism>
<evidence type="ECO:0000256" key="6">
    <source>
        <dbReference type="SAM" id="Coils"/>
    </source>
</evidence>
<dbReference type="InterPro" id="IPR044808">
    <property type="entry name" value="ERF_plant"/>
</dbReference>
<evidence type="ECO:0000256" key="8">
    <source>
        <dbReference type="SAM" id="Phobius"/>
    </source>
</evidence>
<evidence type="ECO:0000259" key="9">
    <source>
        <dbReference type="PROSITE" id="PS51032"/>
    </source>
</evidence>
<comment type="caution">
    <text evidence="10">The sequence shown here is derived from an EMBL/GenBank/DDBJ whole genome shotgun (WGS) entry which is preliminary data.</text>
</comment>
<protein>
    <recommendedName>
        <fullName evidence="9">AP2/ERF domain-containing protein</fullName>
    </recommendedName>
</protein>
<keyword evidence="11" id="KW-1185">Reference proteome</keyword>
<feature type="region of interest" description="Disordered" evidence="7">
    <location>
        <begin position="174"/>
        <end position="212"/>
    </location>
</feature>
<gene>
    <name evidence="10" type="ORF">PVAP13_9KG652300</name>
</gene>
<evidence type="ECO:0000256" key="5">
    <source>
        <dbReference type="ARBA" id="ARBA00023242"/>
    </source>
</evidence>
<dbReference type="SUPFAM" id="SSF54171">
    <property type="entry name" value="DNA-binding domain"/>
    <property type="match status" value="1"/>
</dbReference>
<keyword evidence="8" id="KW-0812">Transmembrane</keyword>
<dbReference type="PANTHER" id="PTHR31190:SF504">
    <property type="entry name" value="AP2 DOMAIN CONTAINING PROTEIN, EXPRESSED"/>
    <property type="match status" value="1"/>
</dbReference>
<evidence type="ECO:0000256" key="7">
    <source>
        <dbReference type="SAM" id="MobiDB-lite"/>
    </source>
</evidence>
<dbReference type="CDD" id="cd00018">
    <property type="entry name" value="AP2"/>
    <property type="match status" value="1"/>
</dbReference>
<keyword evidence="8" id="KW-0472">Membrane</keyword>
<evidence type="ECO:0000256" key="1">
    <source>
        <dbReference type="ARBA" id="ARBA00004123"/>
    </source>
</evidence>
<dbReference type="EMBL" id="CM029053">
    <property type="protein sequence ID" value="KAG2554301.1"/>
    <property type="molecule type" value="Genomic_DNA"/>
</dbReference>
<feature type="region of interest" description="Disordered" evidence="7">
    <location>
        <begin position="267"/>
        <end position="313"/>
    </location>
</feature>
<dbReference type="SMART" id="SM00380">
    <property type="entry name" value="AP2"/>
    <property type="match status" value="1"/>
</dbReference>
<keyword evidence="2" id="KW-0805">Transcription regulation</keyword>
<reference evidence="10 11" key="1">
    <citation type="submission" date="2020-05" db="EMBL/GenBank/DDBJ databases">
        <title>WGS assembly of Panicum virgatum.</title>
        <authorList>
            <person name="Lovell J.T."/>
            <person name="Jenkins J."/>
            <person name="Shu S."/>
            <person name="Juenger T.E."/>
            <person name="Schmutz J."/>
        </authorList>
    </citation>
    <scope>NUCLEOTIDE SEQUENCE [LARGE SCALE GENOMIC DNA]</scope>
    <source>
        <strain evidence="11">cv. AP13</strain>
    </source>
</reference>
<dbReference type="InterPro" id="IPR016177">
    <property type="entry name" value="DNA-bd_dom_sf"/>
</dbReference>
<dbReference type="PRINTS" id="PR00367">
    <property type="entry name" value="ETHRSPELEMNT"/>
</dbReference>
<dbReference type="FunFam" id="3.30.730.10:FF:000001">
    <property type="entry name" value="Ethylene-responsive transcription factor 2"/>
    <property type="match status" value="1"/>
</dbReference>
<dbReference type="PROSITE" id="PS51032">
    <property type="entry name" value="AP2_ERF"/>
    <property type="match status" value="1"/>
</dbReference>
<evidence type="ECO:0000256" key="4">
    <source>
        <dbReference type="ARBA" id="ARBA00023163"/>
    </source>
</evidence>
<dbReference type="PANTHER" id="PTHR31190">
    <property type="entry name" value="DNA-BINDING DOMAIN"/>
    <property type="match status" value="1"/>
</dbReference>
<dbReference type="GO" id="GO:0009873">
    <property type="term" value="P:ethylene-activated signaling pathway"/>
    <property type="evidence" value="ECO:0007669"/>
    <property type="project" value="InterPro"/>
</dbReference>
<dbReference type="GO" id="GO:0003677">
    <property type="term" value="F:DNA binding"/>
    <property type="evidence" value="ECO:0007669"/>
    <property type="project" value="UniProtKB-KW"/>
</dbReference>
<dbReference type="InterPro" id="IPR036955">
    <property type="entry name" value="AP2/ERF_dom_sf"/>
</dbReference>
<comment type="subcellular location">
    <subcellularLocation>
        <location evidence="1">Nucleus</location>
    </subcellularLocation>
</comment>
<dbReference type="InterPro" id="IPR001471">
    <property type="entry name" value="AP2/ERF_dom"/>
</dbReference>
<keyword evidence="8" id="KW-1133">Transmembrane helix</keyword>
<feature type="domain" description="AP2/ERF" evidence="9">
    <location>
        <begin position="216"/>
        <end position="273"/>
    </location>
</feature>
<keyword evidence="3" id="KW-0238">DNA-binding</keyword>
<feature type="coiled-coil region" evidence="6">
    <location>
        <begin position="362"/>
        <end position="396"/>
    </location>
</feature>
<evidence type="ECO:0000313" key="10">
    <source>
        <dbReference type="EMBL" id="KAG2554301.1"/>
    </source>
</evidence>
<evidence type="ECO:0000256" key="2">
    <source>
        <dbReference type="ARBA" id="ARBA00023015"/>
    </source>
</evidence>
<dbReference type="Pfam" id="PF00847">
    <property type="entry name" value="AP2"/>
    <property type="match status" value="1"/>
</dbReference>
<name>A0A8T0NWJ6_PANVG</name>
<evidence type="ECO:0000256" key="3">
    <source>
        <dbReference type="ARBA" id="ARBA00023125"/>
    </source>
</evidence>
<dbReference type="Gene3D" id="3.30.730.10">
    <property type="entry name" value="AP2/ERF domain"/>
    <property type="match status" value="1"/>
</dbReference>
<proteinExistence type="predicted"/>
<feature type="compositionally biased region" description="Acidic residues" evidence="7">
    <location>
        <begin position="302"/>
        <end position="313"/>
    </location>
</feature>
<dbReference type="AlphaFoldDB" id="A0A8T0NWJ6"/>